<sequence length="213" mass="24353">MKTVENAIKFRRSMQEFDTNKKIDTKDLTTILNAGRLAPSGLGSEPTRVLVIRDNEIKKEITEDAFNQLNWNKIKTADTLILFVSLKEDTFKSREFVSTRLQRWGLNEADLADRTDAYVDYLSTIDAATYSSNQAYIAMSYMSLQAASLDIESVIMQGFAFDKLNDLLDKKGYINKEKEAVHISMAVGYSNEQIRAKLYPQIRISLDEFCDYI</sequence>
<organism evidence="3 4">
    <name type="scientific">Spiroplasma platyhelix PALS-1</name>
    <dbReference type="NCBI Taxonomy" id="1276218"/>
    <lineage>
        <taxon>Bacteria</taxon>
        <taxon>Bacillati</taxon>
        <taxon>Mycoplasmatota</taxon>
        <taxon>Mollicutes</taxon>
        <taxon>Entomoplasmatales</taxon>
        <taxon>Spiroplasmataceae</taxon>
        <taxon>Spiroplasma</taxon>
    </lineage>
</organism>
<gene>
    <name evidence="3" type="ORF">HER12_01215</name>
</gene>
<dbReference type="AlphaFoldDB" id="A0A846U4J3"/>
<name>A0A846U4J3_9MOLU</name>
<proteinExistence type="predicted"/>
<feature type="domain" description="Nitroreductase" evidence="2">
    <location>
        <begin position="8"/>
        <end position="189"/>
    </location>
</feature>
<dbReference type="GO" id="GO:0046256">
    <property type="term" value="P:2,4,6-trinitrotoluene catabolic process"/>
    <property type="evidence" value="ECO:0007669"/>
    <property type="project" value="TreeGrafter"/>
</dbReference>
<accession>A0A846U4J3</accession>
<dbReference type="RefSeq" id="WP_168104851.1">
    <property type="nucleotide sequence ID" value="NZ_CP051215.1"/>
</dbReference>
<evidence type="ECO:0000256" key="1">
    <source>
        <dbReference type="ARBA" id="ARBA00023027"/>
    </source>
</evidence>
<dbReference type="InterPro" id="IPR029479">
    <property type="entry name" value="Nitroreductase"/>
</dbReference>
<dbReference type="GO" id="GO:0005829">
    <property type="term" value="C:cytosol"/>
    <property type="evidence" value="ECO:0007669"/>
    <property type="project" value="TreeGrafter"/>
</dbReference>
<evidence type="ECO:0000259" key="2">
    <source>
        <dbReference type="Pfam" id="PF00881"/>
    </source>
</evidence>
<evidence type="ECO:0000313" key="4">
    <source>
        <dbReference type="Proteomes" id="UP000584587"/>
    </source>
</evidence>
<comment type="caution">
    <text evidence="3">The sequence shown here is derived from an EMBL/GenBank/DDBJ whole genome shotgun (WGS) entry which is preliminary data.</text>
</comment>
<dbReference type="SUPFAM" id="SSF55469">
    <property type="entry name" value="FMN-dependent nitroreductase-like"/>
    <property type="match status" value="1"/>
</dbReference>
<keyword evidence="4" id="KW-1185">Reference proteome</keyword>
<dbReference type="GO" id="GO:0046857">
    <property type="term" value="F:oxidoreductase activity, acting on other nitrogenous compounds as donors, with NAD or NADP as acceptor"/>
    <property type="evidence" value="ECO:0007669"/>
    <property type="project" value="TreeGrafter"/>
</dbReference>
<dbReference type="Gene3D" id="3.40.109.10">
    <property type="entry name" value="NADH Oxidase"/>
    <property type="match status" value="1"/>
</dbReference>
<dbReference type="InterPro" id="IPR050627">
    <property type="entry name" value="Nitroreductase/BluB"/>
</dbReference>
<evidence type="ECO:0000313" key="3">
    <source>
        <dbReference type="EMBL" id="NKE38377.1"/>
    </source>
</evidence>
<dbReference type="Proteomes" id="UP000584587">
    <property type="component" value="Unassembled WGS sequence"/>
</dbReference>
<reference evidence="3 4" key="1">
    <citation type="submission" date="2020-04" db="EMBL/GenBank/DDBJ databases">
        <title>Complete genome sequence of Spiroplasma platyhelix ATCC 51748, an insect isolate.</title>
        <authorList>
            <person name="Green E.A."/>
            <person name="Klassen J.L."/>
        </authorList>
    </citation>
    <scope>NUCLEOTIDE SEQUENCE [LARGE SCALE GENOMIC DNA]</scope>
    <source>
        <strain evidence="3 4">PALS-1</strain>
    </source>
</reference>
<dbReference type="InterPro" id="IPR000415">
    <property type="entry name" value="Nitroreductase-like"/>
</dbReference>
<dbReference type="PANTHER" id="PTHR23026:SF125">
    <property type="entry name" value="OXYGEN-INSENSITIVE NAD(P)H NITROREDUCTASE"/>
    <property type="match status" value="1"/>
</dbReference>
<keyword evidence="1" id="KW-0520">NAD</keyword>
<dbReference type="EMBL" id="JAAVVK010000001">
    <property type="protein sequence ID" value="NKE38377.1"/>
    <property type="molecule type" value="Genomic_DNA"/>
</dbReference>
<dbReference type="Pfam" id="PF00881">
    <property type="entry name" value="Nitroreductase"/>
    <property type="match status" value="1"/>
</dbReference>
<protein>
    <recommendedName>
        <fullName evidence="2">Nitroreductase domain-containing protein</fullName>
    </recommendedName>
</protein>
<dbReference type="PANTHER" id="PTHR23026">
    <property type="entry name" value="NADPH NITROREDUCTASE"/>
    <property type="match status" value="1"/>
</dbReference>